<protein>
    <submittedName>
        <fullName evidence="3">Glyco_transf_41 domain-containing protein</fullName>
    </submittedName>
</protein>
<accession>A0A183HVA3</accession>
<organism evidence="3">
    <name type="scientific">Onchocerca flexuosa</name>
    <dbReference type="NCBI Taxonomy" id="387005"/>
    <lineage>
        <taxon>Eukaryota</taxon>
        <taxon>Metazoa</taxon>
        <taxon>Ecdysozoa</taxon>
        <taxon>Nematoda</taxon>
        <taxon>Chromadorea</taxon>
        <taxon>Rhabditida</taxon>
        <taxon>Spirurina</taxon>
        <taxon>Spiruromorpha</taxon>
        <taxon>Filarioidea</taxon>
        <taxon>Onchocercidae</taxon>
        <taxon>Onchocerca</taxon>
    </lineage>
</organism>
<keyword evidence="2" id="KW-1185">Reference proteome</keyword>
<evidence type="ECO:0000313" key="3">
    <source>
        <dbReference type="WBParaSite" id="OFLC_0001141501-mRNA-1"/>
    </source>
</evidence>
<dbReference type="AlphaFoldDB" id="A0A183HVA3"/>
<proteinExistence type="predicted"/>
<reference evidence="1 2" key="2">
    <citation type="submission" date="2018-11" db="EMBL/GenBank/DDBJ databases">
        <authorList>
            <consortium name="Pathogen Informatics"/>
        </authorList>
    </citation>
    <scope>NUCLEOTIDE SEQUENCE [LARGE SCALE GENOMIC DNA]</scope>
</reference>
<dbReference type="Proteomes" id="UP000267606">
    <property type="component" value="Unassembled WGS sequence"/>
</dbReference>
<dbReference type="WBParaSite" id="OFLC_0001141501-mRNA-1">
    <property type="protein sequence ID" value="OFLC_0001141501-mRNA-1"/>
    <property type="gene ID" value="OFLC_0001141501"/>
</dbReference>
<reference evidence="3" key="1">
    <citation type="submission" date="2016-06" db="UniProtKB">
        <authorList>
            <consortium name="WormBaseParasite"/>
        </authorList>
    </citation>
    <scope>IDENTIFICATION</scope>
</reference>
<evidence type="ECO:0000313" key="1">
    <source>
        <dbReference type="EMBL" id="VDO76206.1"/>
    </source>
</evidence>
<sequence length="91" mass="10471">MAEAFPQYCWKYAEPQIIAHYHYNIATTADAPAKQPTATLSVFYAHLPNCFSPYDFSIQPKSLDRARKQLYRQIQAVYSAEKEFMVSSDEA</sequence>
<name>A0A183HVA3_9BILA</name>
<gene>
    <name evidence="1" type="ORF">OFLC_LOCUS11409</name>
</gene>
<evidence type="ECO:0000313" key="2">
    <source>
        <dbReference type="Proteomes" id="UP000267606"/>
    </source>
</evidence>
<dbReference type="STRING" id="387005.A0A183HVA3"/>
<dbReference type="EMBL" id="UZAJ01016442">
    <property type="protein sequence ID" value="VDO76206.1"/>
    <property type="molecule type" value="Genomic_DNA"/>
</dbReference>